<reference evidence="2 3" key="1">
    <citation type="submission" date="2019-03" db="EMBL/GenBank/DDBJ databases">
        <title>Subsurface microbial communities from deep shales in Ohio and West Virginia, USA.</title>
        <authorList>
            <person name="Wrighton K."/>
        </authorList>
    </citation>
    <scope>NUCLEOTIDE SEQUENCE [LARGE SCALE GENOMIC DNA]</scope>
    <source>
        <strain evidence="2 3">MSL9.2</strain>
    </source>
</reference>
<dbReference type="Pfam" id="PF07883">
    <property type="entry name" value="Cupin_2"/>
    <property type="match status" value="1"/>
</dbReference>
<organism evidence="2 3">
    <name type="scientific">Halanaerobium saccharolyticum</name>
    <dbReference type="NCBI Taxonomy" id="43595"/>
    <lineage>
        <taxon>Bacteria</taxon>
        <taxon>Bacillati</taxon>
        <taxon>Bacillota</taxon>
        <taxon>Clostridia</taxon>
        <taxon>Halanaerobiales</taxon>
        <taxon>Halanaerobiaceae</taxon>
        <taxon>Halanaerobium</taxon>
    </lineage>
</organism>
<dbReference type="AlphaFoldDB" id="A0A4R7YXY2"/>
<protein>
    <recommendedName>
        <fullName evidence="1">Cupin type-2 domain-containing protein</fullName>
    </recommendedName>
</protein>
<dbReference type="Proteomes" id="UP000294697">
    <property type="component" value="Unassembled WGS sequence"/>
</dbReference>
<proteinExistence type="predicted"/>
<dbReference type="Gene3D" id="2.60.120.10">
    <property type="entry name" value="Jelly Rolls"/>
    <property type="match status" value="1"/>
</dbReference>
<dbReference type="RefSeq" id="WP_111570895.1">
    <property type="nucleotide sequence ID" value="NZ_QLME01000001.1"/>
</dbReference>
<evidence type="ECO:0000313" key="3">
    <source>
        <dbReference type="Proteomes" id="UP000294697"/>
    </source>
</evidence>
<gene>
    <name evidence="2" type="ORF">C8C77_11450</name>
</gene>
<dbReference type="InterPro" id="IPR014710">
    <property type="entry name" value="RmlC-like_jellyroll"/>
</dbReference>
<dbReference type="InterPro" id="IPR013096">
    <property type="entry name" value="Cupin_2"/>
</dbReference>
<evidence type="ECO:0000313" key="2">
    <source>
        <dbReference type="EMBL" id="TDW02961.1"/>
    </source>
</evidence>
<dbReference type="EMBL" id="SODA01000014">
    <property type="protein sequence ID" value="TDW02961.1"/>
    <property type="molecule type" value="Genomic_DNA"/>
</dbReference>
<sequence>MEKFNLADYTTVPEKSVAKRVIYSDQNTLAFVLNIAPGESLPDHTHFESTVLLQVISGTARLIVDDKSYNIQEKDLTKIDGPETMSVHNTGGEDLVLYVTISPLPTDEKYARNADF</sequence>
<dbReference type="SUPFAM" id="SSF51182">
    <property type="entry name" value="RmlC-like cupins"/>
    <property type="match status" value="1"/>
</dbReference>
<accession>A0A4R7YXY2</accession>
<name>A0A4R7YXY2_9FIRM</name>
<evidence type="ECO:0000259" key="1">
    <source>
        <dbReference type="Pfam" id="PF07883"/>
    </source>
</evidence>
<dbReference type="OrthoDB" id="6311549at2"/>
<dbReference type="InterPro" id="IPR011051">
    <property type="entry name" value="RmlC_Cupin_sf"/>
</dbReference>
<comment type="caution">
    <text evidence="2">The sequence shown here is derived from an EMBL/GenBank/DDBJ whole genome shotgun (WGS) entry which is preliminary data.</text>
</comment>
<feature type="domain" description="Cupin type-2" evidence="1">
    <location>
        <begin position="32"/>
        <end position="99"/>
    </location>
</feature>